<dbReference type="AlphaFoldDB" id="L9ZMT1"/>
<dbReference type="RefSeq" id="WP_006827270.1">
    <property type="nucleotide sequence ID" value="NZ_AOIL01000060.1"/>
</dbReference>
<name>L9ZMT1_9EURY</name>
<accession>L9ZMT1</accession>
<protein>
    <submittedName>
        <fullName evidence="1">Uncharacterized protein</fullName>
    </submittedName>
</protein>
<evidence type="ECO:0000313" key="2">
    <source>
        <dbReference type="Proteomes" id="UP000011648"/>
    </source>
</evidence>
<comment type="caution">
    <text evidence="1">The sequence shown here is derived from an EMBL/GenBank/DDBJ whole genome shotgun (WGS) entry which is preliminary data.</text>
</comment>
<gene>
    <name evidence="1" type="ORF">C484_18292</name>
</gene>
<reference evidence="1 2" key="1">
    <citation type="journal article" date="2014" name="PLoS Genet.">
        <title>Phylogenetically driven sequencing of extremely halophilic archaea reveals strategies for static and dynamic osmo-response.</title>
        <authorList>
            <person name="Becker E.A."/>
            <person name="Seitzer P.M."/>
            <person name="Tritt A."/>
            <person name="Larsen D."/>
            <person name="Krusor M."/>
            <person name="Yao A.I."/>
            <person name="Wu D."/>
            <person name="Madern D."/>
            <person name="Eisen J.A."/>
            <person name="Darling A.E."/>
            <person name="Facciotti M.T."/>
        </authorList>
    </citation>
    <scope>NUCLEOTIDE SEQUENCE [LARGE SCALE GENOMIC DNA]</scope>
    <source>
        <strain evidence="1 2">DSM 12281</strain>
    </source>
</reference>
<dbReference type="PATRIC" id="fig|1230458.4.peg.3688"/>
<sequence length="75" mass="8123">MAVALTFLAAALSALINKVRVAFSENLLVQFVAFSFKFFHDLPGSVLASGFDRVPNQFKTAFGVSLAVELSLHYA</sequence>
<proteinExistence type="predicted"/>
<dbReference type="EMBL" id="AOIL01000060">
    <property type="protein sequence ID" value="ELY86453.1"/>
    <property type="molecule type" value="Genomic_DNA"/>
</dbReference>
<evidence type="ECO:0000313" key="1">
    <source>
        <dbReference type="EMBL" id="ELY86453.1"/>
    </source>
</evidence>
<keyword evidence="2" id="KW-1185">Reference proteome</keyword>
<organism evidence="1 2">
    <name type="scientific">Natrialba taiwanensis DSM 12281</name>
    <dbReference type="NCBI Taxonomy" id="1230458"/>
    <lineage>
        <taxon>Archaea</taxon>
        <taxon>Methanobacteriati</taxon>
        <taxon>Methanobacteriota</taxon>
        <taxon>Stenosarchaea group</taxon>
        <taxon>Halobacteria</taxon>
        <taxon>Halobacteriales</taxon>
        <taxon>Natrialbaceae</taxon>
        <taxon>Natrialba</taxon>
    </lineage>
</organism>
<dbReference type="Proteomes" id="UP000011648">
    <property type="component" value="Unassembled WGS sequence"/>
</dbReference>